<name>A0A645GHT1_9ZZZZ</name>
<evidence type="ECO:0000313" key="2">
    <source>
        <dbReference type="EMBL" id="MPN23283.1"/>
    </source>
</evidence>
<dbReference type="AlphaFoldDB" id="A0A645GHT1"/>
<feature type="region of interest" description="Disordered" evidence="1">
    <location>
        <begin position="16"/>
        <end position="36"/>
    </location>
</feature>
<comment type="caution">
    <text evidence="2">The sequence shown here is derived from an EMBL/GenBank/DDBJ whole genome shotgun (WGS) entry which is preliminary data.</text>
</comment>
<dbReference type="EMBL" id="VSSQ01071737">
    <property type="protein sequence ID" value="MPN23283.1"/>
    <property type="molecule type" value="Genomic_DNA"/>
</dbReference>
<evidence type="ECO:0000256" key="1">
    <source>
        <dbReference type="SAM" id="MobiDB-lite"/>
    </source>
</evidence>
<gene>
    <name evidence="2" type="ORF">SDC9_170671</name>
</gene>
<accession>A0A645GHT1</accession>
<reference evidence="2" key="1">
    <citation type="submission" date="2019-08" db="EMBL/GenBank/DDBJ databases">
        <authorList>
            <person name="Kucharzyk K."/>
            <person name="Murdoch R.W."/>
            <person name="Higgins S."/>
            <person name="Loffler F."/>
        </authorList>
    </citation>
    <scope>NUCLEOTIDE SEQUENCE</scope>
</reference>
<proteinExistence type="predicted"/>
<organism evidence="2">
    <name type="scientific">bioreactor metagenome</name>
    <dbReference type="NCBI Taxonomy" id="1076179"/>
    <lineage>
        <taxon>unclassified sequences</taxon>
        <taxon>metagenomes</taxon>
        <taxon>ecological metagenomes</taxon>
    </lineage>
</organism>
<protein>
    <submittedName>
        <fullName evidence="2">Uncharacterized protein</fullName>
    </submittedName>
</protein>
<sequence length="190" mass="20299">MRSVIFSIPFISTPLSVGPSANVDQHEHGSQQGQNGIELHGDAQHHALGPVVRLLGKNIDGACGHAALRNGGEQSAQRHGKAGHKILHALRHRQCGKRPAEQPHAENGKEPHHQTVQALRAGNNLKDHNLTELAGVLAKQAGARLAGNAGALCGADARKNRRQARAQQRQSQTADAAQKGQALLEFYHLC</sequence>